<accession>A0A0K2TQ56</accession>
<protein>
    <submittedName>
        <fullName evidence="1">Uncharacterized protein</fullName>
    </submittedName>
</protein>
<evidence type="ECO:0000313" key="1">
    <source>
        <dbReference type="EMBL" id="CDW27531.1"/>
    </source>
</evidence>
<organism evidence="1">
    <name type="scientific">Lepeophtheirus salmonis</name>
    <name type="common">Salmon louse</name>
    <name type="synonym">Caligus salmonis</name>
    <dbReference type="NCBI Taxonomy" id="72036"/>
    <lineage>
        <taxon>Eukaryota</taxon>
        <taxon>Metazoa</taxon>
        <taxon>Ecdysozoa</taxon>
        <taxon>Arthropoda</taxon>
        <taxon>Crustacea</taxon>
        <taxon>Multicrustacea</taxon>
        <taxon>Hexanauplia</taxon>
        <taxon>Copepoda</taxon>
        <taxon>Siphonostomatoida</taxon>
        <taxon>Caligidae</taxon>
        <taxon>Lepeophtheirus</taxon>
    </lineage>
</organism>
<sequence length="38" mass="4589">VLYSIIIKSWIPQCCCEIYLCKKKKKSQKKYTHKITKI</sequence>
<feature type="non-terminal residue" evidence="1">
    <location>
        <position position="1"/>
    </location>
</feature>
<proteinExistence type="predicted"/>
<dbReference type="EMBL" id="HACA01010170">
    <property type="protein sequence ID" value="CDW27531.1"/>
    <property type="molecule type" value="Transcribed_RNA"/>
</dbReference>
<reference evidence="1" key="1">
    <citation type="submission" date="2014-05" db="EMBL/GenBank/DDBJ databases">
        <authorList>
            <person name="Chronopoulou M."/>
        </authorList>
    </citation>
    <scope>NUCLEOTIDE SEQUENCE</scope>
    <source>
        <tissue evidence="1">Whole organism</tissue>
    </source>
</reference>
<dbReference type="AlphaFoldDB" id="A0A0K2TQ56"/>
<name>A0A0K2TQ56_LEPSM</name>